<dbReference type="Ensembl" id="ENSXETT00000095210">
    <property type="protein sequence ID" value="ENSXETP00000096651"/>
    <property type="gene ID" value="ENSXETG00000010437"/>
</dbReference>
<organism evidence="4">
    <name type="scientific">Xenopus tropicalis</name>
    <name type="common">Western clawed frog</name>
    <name type="synonym">Silurana tropicalis</name>
    <dbReference type="NCBI Taxonomy" id="8364"/>
    <lineage>
        <taxon>Eukaryota</taxon>
        <taxon>Metazoa</taxon>
        <taxon>Chordata</taxon>
        <taxon>Craniata</taxon>
        <taxon>Vertebrata</taxon>
        <taxon>Euteleostomi</taxon>
        <taxon>Amphibia</taxon>
        <taxon>Batrachia</taxon>
        <taxon>Anura</taxon>
        <taxon>Pipoidea</taxon>
        <taxon>Pipidae</taxon>
        <taxon>Xenopodinae</taxon>
        <taxon>Xenopus</taxon>
        <taxon>Silurana</taxon>
    </lineage>
</organism>
<evidence type="ECO:0000259" key="2">
    <source>
        <dbReference type="Pfam" id="PF14908"/>
    </source>
</evidence>
<dbReference type="InterPro" id="IPR040673">
    <property type="entry name" value="CCDC81_HU_dom_2"/>
</dbReference>
<dbReference type="Bgee" id="ENSXETG00000010437">
    <property type="expression patterns" value="Expressed in testis and 6 other cell types or tissues"/>
</dbReference>
<dbReference type="Pfam" id="PF18289">
    <property type="entry name" value="HU-CCDC81_euk_2"/>
    <property type="match status" value="1"/>
</dbReference>
<dbReference type="GeneTree" id="ENSGT00390000011985"/>
<dbReference type="InParanoid" id="A0A6I8SVU4"/>
<dbReference type="FunCoup" id="A0A6I8SVU4">
    <property type="interactions" value="88"/>
</dbReference>
<dbReference type="InterPro" id="IPR026295">
    <property type="entry name" value="CCD81"/>
</dbReference>
<proteinExistence type="predicted"/>
<name>A0A6I8SVU4_XENTR</name>
<reference evidence="4" key="2">
    <citation type="submission" date="2020-05" db="UniProtKB">
        <authorList>
            <consortium name="Ensembl"/>
        </authorList>
    </citation>
    <scope>IDENTIFICATION</scope>
</reference>
<evidence type="ECO:0000256" key="1">
    <source>
        <dbReference type="SAM" id="MobiDB-lite"/>
    </source>
</evidence>
<protein>
    <submittedName>
        <fullName evidence="4">Coiled-coil domain containing 81</fullName>
    </submittedName>
</protein>
<gene>
    <name evidence="4" type="primary">ccdc81</name>
</gene>
<feature type="domain" description="CCDC81 HU" evidence="3">
    <location>
        <begin position="99"/>
        <end position="173"/>
    </location>
</feature>
<evidence type="ECO:0000313" key="4">
    <source>
        <dbReference type="Ensembl" id="ENSXETP00000096651"/>
    </source>
</evidence>
<reference evidence="4" key="1">
    <citation type="journal article" date="2010" name="Science">
        <title>The genome of the Western clawed frog Xenopus tropicalis.</title>
        <authorList>
            <person name="Hellsten U."/>
            <person name="Harland R.M."/>
            <person name="Gilchrist M.J."/>
            <person name="Hendrix D."/>
            <person name="Jurka J."/>
            <person name="Kapitonov V."/>
            <person name="Ovcharenko I."/>
            <person name="Putnam N.H."/>
            <person name="Shu S."/>
            <person name="Taher L."/>
            <person name="Blitz I.L."/>
            <person name="Blumberg B."/>
            <person name="Dichmann D.S."/>
            <person name="Dubchak I."/>
            <person name="Amaya E."/>
            <person name="Detter J.C."/>
            <person name="Fletcher R."/>
            <person name="Gerhard D.S."/>
            <person name="Goodstein D."/>
            <person name="Graves T."/>
            <person name="Grigoriev I.V."/>
            <person name="Grimwood J."/>
            <person name="Kawashima T."/>
            <person name="Lindquist E."/>
            <person name="Lucas S.M."/>
            <person name="Mead P.E."/>
            <person name="Mitros T."/>
            <person name="Ogino H."/>
            <person name="Ohta Y."/>
            <person name="Poliakov A.V."/>
            <person name="Pollet N."/>
            <person name="Robert J."/>
            <person name="Salamov A."/>
            <person name="Sater A.K."/>
            <person name="Schmutz J."/>
            <person name="Terry A."/>
            <person name="Vize P.D."/>
            <person name="Warren W.C."/>
            <person name="Wells D."/>
            <person name="Wills A."/>
            <person name="Wilson R.K."/>
            <person name="Zimmerman L.B."/>
            <person name="Zorn A.M."/>
            <person name="Grainger R."/>
            <person name="Grammer T."/>
            <person name="Khokha M.K."/>
            <person name="Richardson P.M."/>
            <person name="Rokhsar D.S."/>
        </authorList>
    </citation>
    <scope>NUCLEOTIDE SEQUENCE [LARGE SCALE GENOMIC DNA]</scope>
    <source>
        <strain evidence="4">Nigerian</strain>
    </source>
</reference>
<feature type="domain" description="CCDC81 HU" evidence="2">
    <location>
        <begin position="7"/>
        <end position="88"/>
    </location>
</feature>
<accession>A0A6I8SVU4</accession>
<dbReference type="Xenbase" id="XB-GENE-967044">
    <property type="gene designation" value="ccdc81"/>
</dbReference>
<dbReference type="InterPro" id="IPR028034">
    <property type="entry name" value="HU-CCDC81"/>
</dbReference>
<sequence length="687" mass="78245">MLDFLLDSSRSGFPTLPKLTEDEVCSIWARVSEFIAHQMALQKGVQIPGLGTFTLSRHTLNVGNNKSIVLQRPVFLFSEKVAQLHGLSYNKIFTTGDIPVVPLNYMTLAFGSSFSRDIIEGCVRDTLSAFSRSIATKQNVEFDFKGIGALVIRDLKAKMKFYKDFINSMDGTGNLVKSLANRPGTCDSVMSERDSPVHRPRTFLFPRIEGKGEGNAATMEAIAEEKGEPECLGPSPKEPVDKEQEGEDDNTSRRDVSSPKRLVNRPCIVPAKVTGISLDMERMMKPKTAPERLGSSLSASFPKADYEGGNNQTNLLGIRVPTPGTPCQDHCRAGQELCYLCMQRAQKNIPVYFTEERRLKEQEDERILQEYQHMKDQEALVKSQLASLANRKQYEKDAAYNMGVGEAVRNEKNKRNMDFYKSYFFQKRPLTPPAYLKQDQCYQSLTKQIAEKKSKELTLKQDKDLLDRLEQMQLSEELTAQRAKFLKEKNEQVQCYKSALDTQITTQGKMKPAFLLSSEPDVTEPVFGRNDMTNEKLVEKRKRALEVSKQQLQASVERKRLAVLNELLQQRQEGDMLAKSKQQMVSDKADQYNKMYRIQKALQEEWAKCAELKQHKDNEEEKFIQAGSHLLLDQFDKYRRCFQCKRRPSNRGQSNIWSESRYIPGASLVGQPEAPVRVSTLKWNQCG</sequence>
<dbReference type="Pfam" id="PF14908">
    <property type="entry name" value="HU-CCDC81_euk_1"/>
    <property type="match status" value="1"/>
</dbReference>
<dbReference type="AlphaFoldDB" id="A0A6I8SVU4"/>
<feature type="region of interest" description="Disordered" evidence="1">
    <location>
        <begin position="225"/>
        <end position="263"/>
    </location>
</feature>
<dbReference type="PANTHER" id="PTHR14362">
    <property type="entry name" value="COILED-COIL DOMAIN-CONTAINING PROTEIN 81"/>
    <property type="match status" value="1"/>
</dbReference>
<evidence type="ECO:0000259" key="3">
    <source>
        <dbReference type="Pfam" id="PF18289"/>
    </source>
</evidence>
<dbReference type="PANTHER" id="PTHR14362:SF2">
    <property type="entry name" value="COILED-COIL DOMAIN-CONTAINING PROTEIN 81"/>
    <property type="match status" value="1"/>
</dbReference>